<keyword evidence="3" id="KW-1185">Reference proteome</keyword>
<protein>
    <submittedName>
        <fullName evidence="2">Uncharacterized protein</fullName>
    </submittedName>
</protein>
<comment type="caution">
    <text evidence="2">The sequence shown here is derived from an EMBL/GenBank/DDBJ whole genome shotgun (WGS) entry which is preliminary data.</text>
</comment>
<keyword evidence="1" id="KW-1133">Transmembrane helix</keyword>
<sequence length="84" mass="9073">MIKIAVAALCGIVSLLFERRIIGIKIIPTIAKSPLEAIKNKNSFLMETFAAIFVVLVIIGGVAVLFADFGPPPNNLPKKLNKLK</sequence>
<keyword evidence="1" id="KW-0812">Transmembrane</keyword>
<proteinExistence type="predicted"/>
<organism evidence="2 3">
    <name type="scientific">Chitinophaga cymbidii</name>
    <dbReference type="NCBI Taxonomy" id="1096750"/>
    <lineage>
        <taxon>Bacteria</taxon>
        <taxon>Pseudomonadati</taxon>
        <taxon>Bacteroidota</taxon>
        <taxon>Chitinophagia</taxon>
        <taxon>Chitinophagales</taxon>
        <taxon>Chitinophagaceae</taxon>
        <taxon>Chitinophaga</taxon>
    </lineage>
</organism>
<reference evidence="2 3" key="1">
    <citation type="submission" date="2019-07" db="EMBL/GenBank/DDBJ databases">
        <title>Whole genome shotgun sequence of Chitinophaga cymbidii NBRC 109752.</title>
        <authorList>
            <person name="Hosoyama A."/>
            <person name="Uohara A."/>
            <person name="Ohji S."/>
            <person name="Ichikawa N."/>
        </authorList>
    </citation>
    <scope>NUCLEOTIDE SEQUENCE [LARGE SCALE GENOMIC DNA]</scope>
    <source>
        <strain evidence="2 3">NBRC 109752</strain>
    </source>
</reference>
<dbReference type="AlphaFoldDB" id="A0A512RLK8"/>
<accession>A0A512RLK8</accession>
<name>A0A512RLK8_9BACT</name>
<dbReference type="EMBL" id="BKAU01000002">
    <property type="protein sequence ID" value="GEP96597.1"/>
    <property type="molecule type" value="Genomic_DNA"/>
</dbReference>
<evidence type="ECO:0000313" key="2">
    <source>
        <dbReference type="EMBL" id="GEP96597.1"/>
    </source>
</evidence>
<dbReference type="Proteomes" id="UP000321436">
    <property type="component" value="Unassembled WGS sequence"/>
</dbReference>
<keyword evidence="1" id="KW-0472">Membrane</keyword>
<feature type="transmembrane region" description="Helical" evidence="1">
    <location>
        <begin position="49"/>
        <end position="69"/>
    </location>
</feature>
<evidence type="ECO:0000313" key="3">
    <source>
        <dbReference type="Proteomes" id="UP000321436"/>
    </source>
</evidence>
<evidence type="ECO:0000256" key="1">
    <source>
        <dbReference type="SAM" id="Phobius"/>
    </source>
</evidence>
<gene>
    <name evidence="2" type="ORF">CCY01nite_28570</name>
</gene>